<evidence type="ECO:0000313" key="3">
    <source>
        <dbReference type="Proteomes" id="UP000623010"/>
    </source>
</evidence>
<dbReference type="InterPro" id="IPR011990">
    <property type="entry name" value="TPR-like_helical_dom_sf"/>
</dbReference>
<dbReference type="InterPro" id="IPR010982">
    <property type="entry name" value="Lambda_DNA-bd_dom_sf"/>
</dbReference>
<dbReference type="SMART" id="SM00530">
    <property type="entry name" value="HTH_XRE"/>
    <property type="match status" value="1"/>
</dbReference>
<dbReference type="Proteomes" id="UP000623010">
    <property type="component" value="Unassembled WGS sequence"/>
</dbReference>
<dbReference type="Gene3D" id="1.25.40.10">
    <property type="entry name" value="Tetratricopeptide repeat domain"/>
    <property type="match status" value="1"/>
</dbReference>
<dbReference type="InterPro" id="IPR001387">
    <property type="entry name" value="Cro/C1-type_HTH"/>
</dbReference>
<gene>
    <name evidence="2" type="ORF">GCM10010389_09470</name>
</gene>
<name>A0A918QY52_9ACTN</name>
<dbReference type="EMBL" id="BMWH01000002">
    <property type="protein sequence ID" value="GGZ73932.1"/>
    <property type="molecule type" value="Genomic_DNA"/>
</dbReference>
<dbReference type="SUPFAM" id="SSF48452">
    <property type="entry name" value="TPR-like"/>
    <property type="match status" value="1"/>
</dbReference>
<evidence type="ECO:0000313" key="2">
    <source>
        <dbReference type="EMBL" id="GGZ73932.1"/>
    </source>
</evidence>
<dbReference type="GO" id="GO:0003677">
    <property type="term" value="F:DNA binding"/>
    <property type="evidence" value="ECO:0007669"/>
    <property type="project" value="InterPro"/>
</dbReference>
<comment type="caution">
    <text evidence="2">The sequence shown here is derived from an EMBL/GenBank/DDBJ whole genome shotgun (WGS) entry which is preliminary data.</text>
</comment>
<dbReference type="SUPFAM" id="SSF47413">
    <property type="entry name" value="lambda repressor-like DNA-binding domains"/>
    <property type="match status" value="1"/>
</dbReference>
<reference evidence="2" key="1">
    <citation type="journal article" date="2014" name="Int. J. Syst. Evol. Microbiol.">
        <title>Complete genome sequence of Corynebacterium casei LMG S-19264T (=DSM 44701T), isolated from a smear-ripened cheese.</title>
        <authorList>
            <consortium name="US DOE Joint Genome Institute (JGI-PGF)"/>
            <person name="Walter F."/>
            <person name="Albersmeier A."/>
            <person name="Kalinowski J."/>
            <person name="Ruckert C."/>
        </authorList>
    </citation>
    <scope>NUCLEOTIDE SEQUENCE</scope>
    <source>
        <strain evidence="2">JCM 5016</strain>
    </source>
</reference>
<evidence type="ECO:0000259" key="1">
    <source>
        <dbReference type="PROSITE" id="PS50943"/>
    </source>
</evidence>
<proteinExistence type="predicted"/>
<dbReference type="CDD" id="cd00093">
    <property type="entry name" value="HTH_XRE"/>
    <property type="match status" value="1"/>
</dbReference>
<protein>
    <recommendedName>
        <fullName evidence="1">HTH cro/C1-type domain-containing protein</fullName>
    </recommendedName>
</protein>
<keyword evidence="3" id="KW-1185">Reference proteome</keyword>
<reference evidence="2" key="2">
    <citation type="submission" date="2020-09" db="EMBL/GenBank/DDBJ databases">
        <authorList>
            <person name="Sun Q."/>
            <person name="Ohkuma M."/>
        </authorList>
    </citation>
    <scope>NUCLEOTIDE SEQUENCE</scope>
    <source>
        <strain evidence="2">JCM 5016</strain>
    </source>
</reference>
<dbReference type="PROSITE" id="PS50943">
    <property type="entry name" value="HTH_CROC1"/>
    <property type="match status" value="1"/>
</dbReference>
<organism evidence="2 3">
    <name type="scientific">Streptomyces echinoruber</name>
    <dbReference type="NCBI Taxonomy" id="68898"/>
    <lineage>
        <taxon>Bacteria</taxon>
        <taxon>Bacillati</taxon>
        <taxon>Actinomycetota</taxon>
        <taxon>Actinomycetes</taxon>
        <taxon>Kitasatosporales</taxon>
        <taxon>Streptomycetaceae</taxon>
        <taxon>Streptomyces</taxon>
    </lineage>
</organism>
<feature type="domain" description="HTH cro/C1-type" evidence="1">
    <location>
        <begin position="39"/>
        <end position="90"/>
    </location>
</feature>
<dbReference type="Pfam" id="PF13560">
    <property type="entry name" value="HTH_31"/>
    <property type="match status" value="1"/>
</dbReference>
<dbReference type="Gene3D" id="1.10.260.40">
    <property type="entry name" value="lambda repressor-like DNA-binding domains"/>
    <property type="match status" value="1"/>
</dbReference>
<accession>A0A918QY52</accession>
<dbReference type="AlphaFoldDB" id="A0A918QY52"/>
<sequence>MQTVSDSVLLSASVRMAADTADSADKGCLMQNETFGQALRRLRGSRSVRDVADLANCGKSYVSDLENGKRQPTEGIAIALDRALGAGGELIALAQHRPGAGVLEQVDALQQGLAESLAAGPMTDATFEEWEYTVARHGRATRYRPEEELLPELLSDFQDLRLVLTHRHQPSAHKKLLIASAQLAGVMALTLLRLGDDRSRAWWRTGRAAAAAAEDRAVLSWLYAQEAYQLYYGGDLYGAVELARRAQQLAGGLPCVGAALAAPLEARAHAQLGAAEPAVRALEAAETALSRLPEEDRIGSAFGYSESQLRFHAGNAWTHLGQTSRAREEHGRALELYPPTDYMDLALISLDRAMCEALDGDPAAAAAHATQTIVALPQQHRSALIIYRAREVAAKVPQAQGAPEVQLLRGVLALPASERDDSEDRRGD</sequence>